<dbReference type="GO" id="GO:0043565">
    <property type="term" value="F:sequence-specific DNA binding"/>
    <property type="evidence" value="ECO:0007669"/>
    <property type="project" value="InterPro"/>
</dbReference>
<accession>A0AA49Q7M2</accession>
<organism evidence="4">
    <name type="scientific">Pseudogemmatithrix spongiicola</name>
    <dbReference type="NCBI Taxonomy" id="3062599"/>
    <lineage>
        <taxon>Bacteria</taxon>
        <taxon>Pseudomonadati</taxon>
        <taxon>Gemmatimonadota</taxon>
        <taxon>Gemmatimonadia</taxon>
        <taxon>Gemmatimonadales</taxon>
        <taxon>Gemmatimonadaceae</taxon>
        <taxon>Pseudogemmatithrix</taxon>
    </lineage>
</organism>
<evidence type="ECO:0000259" key="3">
    <source>
        <dbReference type="PROSITE" id="PS01124"/>
    </source>
</evidence>
<dbReference type="Pfam" id="PF12833">
    <property type="entry name" value="HTH_18"/>
    <property type="match status" value="1"/>
</dbReference>
<keyword evidence="6" id="KW-1185">Reference proteome</keyword>
<feature type="domain" description="HTH araC/xylS-type" evidence="3">
    <location>
        <begin position="137"/>
        <end position="238"/>
    </location>
</feature>
<evidence type="ECO:0000313" key="5">
    <source>
        <dbReference type="EMBL" id="WKW14220.1"/>
    </source>
</evidence>
<dbReference type="SMART" id="SM00342">
    <property type="entry name" value="HTH_ARAC"/>
    <property type="match status" value="1"/>
</dbReference>
<dbReference type="EMBL" id="CP130613">
    <property type="protein sequence ID" value="WKW14220.1"/>
    <property type="molecule type" value="Genomic_DNA"/>
</dbReference>
<evidence type="ECO:0000256" key="1">
    <source>
        <dbReference type="ARBA" id="ARBA00023015"/>
    </source>
</evidence>
<keyword evidence="1" id="KW-0805">Transcription regulation</keyword>
<reference evidence="4" key="1">
    <citation type="submission" date="2023-07" db="EMBL/GenBank/DDBJ databases">
        <authorList>
            <person name="Haufschild T."/>
            <person name="Kallscheuer N."/>
            <person name="Hammer J."/>
            <person name="Kohn T."/>
            <person name="Kabuu M."/>
            <person name="Jogler M."/>
            <person name="Wohfarth N."/>
            <person name="Heuer A."/>
            <person name="Rohde M."/>
            <person name="van Teeseling M.C.F."/>
            <person name="Jogler C."/>
        </authorList>
    </citation>
    <scope>NUCLEOTIDE SEQUENCE</scope>
    <source>
        <strain evidence="4">Strain 138</strain>
        <strain evidence="5">Strain 318</strain>
    </source>
</reference>
<dbReference type="KEGG" id="pspc:Strain318_000551"/>
<evidence type="ECO:0000256" key="2">
    <source>
        <dbReference type="ARBA" id="ARBA00023163"/>
    </source>
</evidence>
<protein>
    <submittedName>
        <fullName evidence="4">Helix-turn-helix domain-containing protein</fullName>
    </submittedName>
</protein>
<proteinExistence type="predicted"/>
<keyword evidence="2" id="KW-0804">Transcription</keyword>
<dbReference type="Proteomes" id="UP001229955">
    <property type="component" value="Chromosome"/>
</dbReference>
<dbReference type="Gene3D" id="1.10.10.60">
    <property type="entry name" value="Homeodomain-like"/>
    <property type="match status" value="1"/>
</dbReference>
<dbReference type="RefSeq" id="WP_367887009.1">
    <property type="nucleotide sequence ID" value="NZ_CP130612.1"/>
</dbReference>
<dbReference type="InterPro" id="IPR009057">
    <property type="entry name" value="Homeodomain-like_sf"/>
</dbReference>
<dbReference type="AlphaFoldDB" id="A0AA49Q4J9"/>
<dbReference type="SUPFAM" id="SSF46689">
    <property type="entry name" value="Homeodomain-like"/>
    <property type="match status" value="1"/>
</dbReference>
<dbReference type="InterPro" id="IPR018060">
    <property type="entry name" value="HTH_AraC"/>
</dbReference>
<evidence type="ECO:0000313" key="6">
    <source>
        <dbReference type="Proteomes" id="UP001229955"/>
    </source>
</evidence>
<accession>A0AA49Q4J9</accession>
<dbReference type="GO" id="GO:0003700">
    <property type="term" value="F:DNA-binding transcription factor activity"/>
    <property type="evidence" value="ECO:0007669"/>
    <property type="project" value="InterPro"/>
</dbReference>
<evidence type="ECO:0000313" key="4">
    <source>
        <dbReference type="EMBL" id="WKW11310.1"/>
    </source>
</evidence>
<gene>
    <name evidence="4" type="ORF">Strain138_000551</name>
    <name evidence="5" type="ORF">Strain318_000551</name>
</gene>
<dbReference type="EMBL" id="CP130612">
    <property type="protein sequence ID" value="WKW11310.1"/>
    <property type="molecule type" value="Genomic_DNA"/>
</dbReference>
<dbReference type="PROSITE" id="PS01124">
    <property type="entry name" value="HTH_ARAC_FAMILY_2"/>
    <property type="match status" value="1"/>
</dbReference>
<name>A0AA49Q4J9_9BACT</name>
<sequence length="257" mass="27835">MATLAAMITDPQALQRLNAAVHGEHRVIHCTSWDALEEACKDESVTLAILDLFAEGKAQFDVIRRLKLRAERISLVAYVTVTPERSRDLFDAGRAGLDGLLIAGQDDTPAAFRAVLERAEARGVAQLLRPRVSGFSATVRDAVMVAVTRAHLRLTGQRLAEICGTSKRTLLTALADAKCPPPQKLITWGRLIVAAQMLEDGQRTADGVARMLDFPSGSAFRNTCQRYLGATPQEIRAKGGAAWAASRFVLELGTTQS</sequence>